<name>A0ABQ8U8S9_9EUKA</name>
<comment type="caution">
    <text evidence="9">The sequence shown here is derived from an EMBL/GenBank/DDBJ whole genome shotgun (WGS) entry which is preliminary data.</text>
</comment>
<comment type="subunit">
    <text evidence="3">Monomer.</text>
</comment>
<dbReference type="SUPFAM" id="SSF81296">
    <property type="entry name" value="E set domains"/>
    <property type="match status" value="1"/>
</dbReference>
<dbReference type="Pfam" id="PF02221">
    <property type="entry name" value="E1_DerP2_DerF2"/>
    <property type="match status" value="1"/>
</dbReference>
<evidence type="ECO:0000256" key="7">
    <source>
        <dbReference type="SAM" id="SignalP"/>
    </source>
</evidence>
<dbReference type="Proteomes" id="UP001141327">
    <property type="component" value="Unassembled WGS sequence"/>
</dbReference>
<dbReference type="PANTHER" id="PTHR11306:SF0">
    <property type="entry name" value="PHOSPHATIDYLGLYCEROL_PHOSPHATIDYLINOSITOL TRANSFER PROTEIN"/>
    <property type="match status" value="1"/>
</dbReference>
<feature type="domain" description="MD-2-related lipid-recognition" evidence="8">
    <location>
        <begin position="25"/>
        <end position="143"/>
    </location>
</feature>
<dbReference type="PANTHER" id="PTHR11306">
    <property type="entry name" value="NIEMANN PICK TYPE C2 PROTEIN NPC2-RELATED"/>
    <property type="match status" value="1"/>
</dbReference>
<dbReference type="SMART" id="SM00737">
    <property type="entry name" value="ML"/>
    <property type="match status" value="1"/>
</dbReference>
<dbReference type="EMBL" id="JAPMOS010000219">
    <property type="protein sequence ID" value="KAJ4453755.1"/>
    <property type="molecule type" value="Genomic_DNA"/>
</dbReference>
<dbReference type="Gene3D" id="2.70.220.10">
    <property type="entry name" value="Ganglioside GM2 activator"/>
    <property type="match status" value="2"/>
</dbReference>
<dbReference type="InterPro" id="IPR014756">
    <property type="entry name" value="Ig_E-set"/>
</dbReference>
<feature type="signal peptide" evidence="7">
    <location>
        <begin position="1"/>
        <end position="15"/>
    </location>
</feature>
<comment type="similarity">
    <text evidence="2">Belongs to the NPC2 family.</text>
</comment>
<evidence type="ECO:0000259" key="8">
    <source>
        <dbReference type="SMART" id="SM00737"/>
    </source>
</evidence>
<keyword evidence="10" id="KW-1185">Reference proteome</keyword>
<reference evidence="9" key="1">
    <citation type="journal article" date="2022" name="bioRxiv">
        <title>Genomics of Preaxostyla Flagellates Illuminates Evolutionary Transitions and the Path Towards Mitochondrial Loss.</title>
        <authorList>
            <person name="Novak L.V.F."/>
            <person name="Treitli S.C."/>
            <person name="Pyrih J."/>
            <person name="Halakuc P."/>
            <person name="Pipaliya S.V."/>
            <person name="Vacek V."/>
            <person name="Brzon O."/>
            <person name="Soukal P."/>
            <person name="Eme L."/>
            <person name="Dacks J.B."/>
            <person name="Karnkowska A."/>
            <person name="Elias M."/>
            <person name="Hampl V."/>
        </authorList>
    </citation>
    <scope>NUCLEOTIDE SEQUENCE</scope>
    <source>
        <strain evidence="9">RCP-MX</strain>
    </source>
</reference>
<sequence length="147" mass="16212">MRSWILLALVAAVFARTYTEVDQIWTNCGKDSDHFHMSSITLSPDPPRIGQNVTIDVKGSLDEAVTGGDAELLVKFFGVKLLDLKKPVCEMDPQTYPCPIAAGPWGVHQDVEIPSATPKGHYQGLVTLKDQAGQEVLCYNFDFQMSK</sequence>
<gene>
    <name evidence="9" type="ORF">PAPYR_11687</name>
</gene>
<proteinExistence type="inferred from homology"/>
<keyword evidence="5 7" id="KW-0732">Signal</keyword>
<feature type="chain" id="PRO_5046894292" evidence="7">
    <location>
        <begin position="16"/>
        <end position="147"/>
    </location>
</feature>
<evidence type="ECO:0000256" key="4">
    <source>
        <dbReference type="ARBA" id="ARBA00022448"/>
    </source>
</evidence>
<evidence type="ECO:0000256" key="5">
    <source>
        <dbReference type="ARBA" id="ARBA00022729"/>
    </source>
</evidence>
<accession>A0ABQ8U8S9</accession>
<evidence type="ECO:0000256" key="3">
    <source>
        <dbReference type="ARBA" id="ARBA00011245"/>
    </source>
</evidence>
<dbReference type="InterPro" id="IPR003172">
    <property type="entry name" value="ML_dom"/>
</dbReference>
<protein>
    <submittedName>
        <fullName evidence="9">Phospholipid transfer protein</fullName>
    </submittedName>
</protein>
<evidence type="ECO:0000256" key="6">
    <source>
        <dbReference type="ARBA" id="ARBA00023055"/>
    </source>
</evidence>
<evidence type="ECO:0000313" key="10">
    <source>
        <dbReference type="Proteomes" id="UP001141327"/>
    </source>
</evidence>
<keyword evidence="6" id="KW-0445">Lipid transport</keyword>
<evidence type="ECO:0000313" key="9">
    <source>
        <dbReference type="EMBL" id="KAJ4453755.1"/>
    </source>
</evidence>
<dbReference type="InterPro" id="IPR039670">
    <property type="entry name" value="NPC2-like"/>
</dbReference>
<evidence type="ECO:0000256" key="1">
    <source>
        <dbReference type="ARBA" id="ARBA00002053"/>
    </source>
</evidence>
<keyword evidence="4" id="KW-0813">Transport</keyword>
<dbReference type="InterPro" id="IPR036846">
    <property type="entry name" value="GM2-AP_sf"/>
</dbReference>
<comment type="function">
    <text evidence="1">Catalyzes the intermembrane transfer of phosphatidylglycerol and phosphatidylinositol.</text>
</comment>
<organism evidence="9 10">
    <name type="scientific">Paratrimastix pyriformis</name>
    <dbReference type="NCBI Taxonomy" id="342808"/>
    <lineage>
        <taxon>Eukaryota</taxon>
        <taxon>Metamonada</taxon>
        <taxon>Preaxostyla</taxon>
        <taxon>Paratrimastigidae</taxon>
        <taxon>Paratrimastix</taxon>
    </lineage>
</organism>
<evidence type="ECO:0000256" key="2">
    <source>
        <dbReference type="ARBA" id="ARBA00006370"/>
    </source>
</evidence>